<feature type="region of interest" description="Disordered" evidence="1">
    <location>
        <begin position="1024"/>
        <end position="1090"/>
    </location>
</feature>
<sequence length="1159" mass="126164">MHLWGGGVWVMHNWVCISSQQQPTTNNNNNQQTTQTSTTMAKKQNSPTSTTITNSPCLTDSTQQQQPKTKTEKEPKSYPPSITSLPTSQNGSFSYHHQPNQSQSNQQPILHRCRFTDFTPATITAIACSPPTWDSAYHFASSSNQQHPANPHRGLLAVGRGNGDIQLWIWLNEPYQQQQQHQQNKPLHHRKKLNSPTSSPQAWTLYRTLPGHLPSKNGPKNTHSQSSSKVEHLIFTHQFIPSDFEPEDDPQIDHDLIKTMARTPPRLLGTNGADEVLEWEWDGPKAGTIKRTLAMPPSVAIWSLSVSPGSTRLAIGCDDGAIRIANIADNQLELIRKLDPCKTRLLSLSWGILPGYAASSPTGSTNTYPIEPPDSHLFLVAGCADSSLRKWAVSSGRCVNRMTVEKLQGEQTLVWTVAIVNGTIISGDSVGNVHFWDAKSCSRRQTIRAHRADVLCIVASPDGQSVFTSGVDQKTCQLTLNIQQAQKTGAISQSRWLLSASRRLHSHDVRALELSPPYNPLLNSASASTSTTTTSSSSSSLKFMSQDVHGMVPVLISGGLDMSLVLCPAGPPSSSMLSGRVNFNHLPNPVSDSFSVSFADSMQRKISYATQREPVVNLSPLAHLLVCRNSQRISIWHLRSSVSSDPHLFLKAGRQKSAHLLAHDDDDHGDAGQAAWAKVVEMDLKCRTNLITSAISADGRWLAVSDLYEVKVFYLHKVDEVIQPRRVKGFEAFPSECGKKKGSMSQGARSIEFSADSSRLVLAGSLSSDVVVMSLGFLDGAPQIKLLRVFPHRASPRLVDLVDLQRPVITPSSIIATTPSLENASTSPSSPSSSSSSSGDLDPSGLPHPSNSEFSLVDHSPLSFISKIAISPDGQWLATADSRKTLHIFNLDSMKHHCYLTMPGMLVNCLAFPGTMPSMIVVGFATNELEVIDVESRERPSWAVELSHSNQGQMAGLREMRDSMIGIEFGPLGSSSSSSNRHQKTTDVVAGDQPGLPKPSTDHSRPIEGLIWAASWVAKIRLPTTSPSSSSPLTPMSSSSSSSSSVLAPSALLPPSTLKRPRDSSSPLPDPLIPSSSSSTTTTTRRSQDRLTVAVSRKYQAVLALGLLDHHQIVIVERPFFDLLNSLPTALHQHQHNHQTHDSQTGLPPVWVRTGAYGT</sequence>
<dbReference type="SUPFAM" id="SSF50978">
    <property type="entry name" value="WD40 repeat-like"/>
    <property type="match status" value="2"/>
</dbReference>
<dbReference type="GeneID" id="10544011"/>
<feature type="region of interest" description="Disordered" evidence="1">
    <location>
        <begin position="20"/>
        <end position="107"/>
    </location>
</feature>
<dbReference type="EMBL" id="DS178295">
    <property type="protein sequence ID" value="EFP85460.2"/>
    <property type="molecule type" value="Genomic_DNA"/>
</dbReference>
<dbReference type="VEuPathDB" id="FungiDB:PGTG_11816"/>
<proteinExistence type="predicted"/>
<dbReference type="InterPro" id="IPR036322">
    <property type="entry name" value="WD40_repeat_dom_sf"/>
</dbReference>
<evidence type="ECO:0000313" key="4">
    <source>
        <dbReference type="Proteomes" id="UP000008783"/>
    </source>
</evidence>
<dbReference type="SMART" id="SM00320">
    <property type="entry name" value="WD40"/>
    <property type="match status" value="7"/>
</dbReference>
<protein>
    <submittedName>
        <fullName evidence="3">Uncharacterized protein</fullName>
    </submittedName>
</protein>
<reference evidence="4" key="2">
    <citation type="journal article" date="2011" name="Proc. Natl. Acad. Sci. U.S.A.">
        <title>Obligate biotrophy features unraveled by the genomic analysis of rust fungi.</title>
        <authorList>
            <person name="Duplessis S."/>
            <person name="Cuomo C.A."/>
            <person name="Lin Y.-C."/>
            <person name="Aerts A."/>
            <person name="Tisserant E."/>
            <person name="Veneault-Fourrey C."/>
            <person name="Joly D.L."/>
            <person name="Hacquard S."/>
            <person name="Amselem J."/>
            <person name="Cantarel B.L."/>
            <person name="Chiu R."/>
            <person name="Coutinho P.M."/>
            <person name="Feau N."/>
            <person name="Field M."/>
            <person name="Frey P."/>
            <person name="Gelhaye E."/>
            <person name="Goldberg J."/>
            <person name="Grabherr M.G."/>
            <person name="Kodira C.D."/>
            <person name="Kohler A."/>
            <person name="Kuees U."/>
            <person name="Lindquist E.A."/>
            <person name="Lucas S.M."/>
            <person name="Mago R."/>
            <person name="Mauceli E."/>
            <person name="Morin E."/>
            <person name="Murat C."/>
            <person name="Pangilinan J.L."/>
            <person name="Park R."/>
            <person name="Pearson M."/>
            <person name="Quesneville H."/>
            <person name="Rouhier N."/>
            <person name="Sakthikumar S."/>
            <person name="Salamov A.A."/>
            <person name="Schmutz J."/>
            <person name="Selles B."/>
            <person name="Shapiro H."/>
            <person name="Tanguay P."/>
            <person name="Tuskan G.A."/>
            <person name="Henrissat B."/>
            <person name="Van de Peer Y."/>
            <person name="Rouze P."/>
            <person name="Ellis J.G."/>
            <person name="Dodds P.N."/>
            <person name="Schein J.E."/>
            <person name="Zhong S."/>
            <person name="Hamelin R.C."/>
            <person name="Grigoriev I.V."/>
            <person name="Szabo L.J."/>
            <person name="Martin F."/>
        </authorList>
    </citation>
    <scope>NUCLEOTIDE SEQUENCE [LARGE SCALE GENOMIC DNA]</scope>
    <source>
        <strain evidence="4">CRL 75-36-700-3 / race SCCL</strain>
    </source>
</reference>
<dbReference type="FunFam" id="2.130.10.10:FF:003653">
    <property type="entry name" value="Chromosome 1, whole genome shotgun sequence"/>
    <property type="match status" value="1"/>
</dbReference>
<dbReference type="RefSeq" id="XP_003329879.2">
    <property type="nucleotide sequence ID" value="XM_003329831.2"/>
</dbReference>
<feature type="compositionally biased region" description="Low complexity" evidence="1">
    <location>
        <begin position="20"/>
        <end position="68"/>
    </location>
</feature>
<gene>
    <name evidence="3" type="ORF">PGTG_11816</name>
</gene>
<reference key="1">
    <citation type="submission" date="2007-01" db="EMBL/GenBank/DDBJ databases">
        <title>The Genome Sequence of Puccinia graminis f. sp. tritici Strain CRL 75-36-700-3.</title>
        <authorList>
            <consortium name="The Broad Institute Genome Sequencing Platform"/>
            <person name="Birren B."/>
            <person name="Lander E."/>
            <person name="Galagan J."/>
            <person name="Nusbaum C."/>
            <person name="Devon K."/>
            <person name="Cuomo C."/>
            <person name="Jaffe D."/>
            <person name="Butler J."/>
            <person name="Alvarez P."/>
            <person name="Gnerre S."/>
            <person name="Grabherr M."/>
            <person name="Mauceli E."/>
            <person name="Brockman W."/>
            <person name="Young S."/>
            <person name="LaButti K."/>
            <person name="Sykes S."/>
            <person name="DeCaprio D."/>
            <person name="Crawford M."/>
            <person name="Koehrsen M."/>
            <person name="Engels R."/>
            <person name="Montgomery P."/>
            <person name="Pearson M."/>
            <person name="Howarth C."/>
            <person name="Larson L."/>
            <person name="White J."/>
            <person name="Zeng Q."/>
            <person name="Kodira C."/>
            <person name="Yandava C."/>
            <person name="Alvarado L."/>
            <person name="O'Leary S."/>
            <person name="Szabo L."/>
            <person name="Dean R."/>
            <person name="Schein J."/>
        </authorList>
    </citation>
    <scope>NUCLEOTIDE SEQUENCE</scope>
    <source>
        <strain>CRL 75-36-700-3</strain>
    </source>
</reference>
<feature type="region of interest" description="Disordered" evidence="1">
    <location>
        <begin position="179"/>
        <end position="228"/>
    </location>
</feature>
<dbReference type="InterPro" id="IPR015943">
    <property type="entry name" value="WD40/YVTN_repeat-like_dom_sf"/>
</dbReference>
<accession>E3KMD5</accession>
<dbReference type="InterPro" id="IPR001680">
    <property type="entry name" value="WD40_rpt"/>
</dbReference>
<dbReference type="FunCoup" id="E3KMD5">
    <property type="interactions" value="544"/>
</dbReference>
<dbReference type="InParanoid" id="E3KMD5"/>
<dbReference type="GO" id="GO:0034455">
    <property type="term" value="C:t-UTP complex"/>
    <property type="evidence" value="ECO:0000318"/>
    <property type="project" value="GO_Central"/>
</dbReference>
<feature type="compositionally biased region" description="Polar residues" evidence="1">
    <location>
        <begin position="218"/>
        <end position="228"/>
    </location>
</feature>
<dbReference type="PANTHER" id="PTHR44163">
    <property type="entry name" value="U3 SMALL NUCLEOLAR RNA-ASSOCIATED PROTEIN 4 HOMOLOG"/>
    <property type="match status" value="1"/>
</dbReference>
<feature type="chain" id="PRO_5003173533" evidence="2">
    <location>
        <begin position="20"/>
        <end position="1159"/>
    </location>
</feature>
<feature type="compositionally biased region" description="Polar residues" evidence="1">
    <location>
        <begin position="82"/>
        <end position="95"/>
    </location>
</feature>
<feature type="signal peptide" evidence="2">
    <location>
        <begin position="1"/>
        <end position="19"/>
    </location>
</feature>
<dbReference type="GO" id="GO:0032040">
    <property type="term" value="C:small-subunit processome"/>
    <property type="evidence" value="ECO:0000318"/>
    <property type="project" value="GO_Central"/>
</dbReference>
<evidence type="ECO:0000256" key="1">
    <source>
        <dbReference type="SAM" id="MobiDB-lite"/>
    </source>
</evidence>
<dbReference type="Pfam" id="PF00400">
    <property type="entry name" value="WD40"/>
    <property type="match status" value="3"/>
</dbReference>
<keyword evidence="4" id="KW-1185">Reference proteome</keyword>
<dbReference type="eggNOG" id="KOG2048">
    <property type="taxonomic scope" value="Eukaryota"/>
</dbReference>
<feature type="compositionally biased region" description="Low complexity" evidence="1">
    <location>
        <begin position="1024"/>
        <end position="1058"/>
    </location>
</feature>
<organism evidence="3 4">
    <name type="scientific">Puccinia graminis f. sp. tritici (strain CRL 75-36-700-3 / race SCCL)</name>
    <name type="common">Black stem rust fungus</name>
    <dbReference type="NCBI Taxonomy" id="418459"/>
    <lineage>
        <taxon>Eukaryota</taxon>
        <taxon>Fungi</taxon>
        <taxon>Dikarya</taxon>
        <taxon>Basidiomycota</taxon>
        <taxon>Pucciniomycotina</taxon>
        <taxon>Pucciniomycetes</taxon>
        <taxon>Pucciniales</taxon>
        <taxon>Pucciniaceae</taxon>
        <taxon>Puccinia</taxon>
    </lineage>
</organism>
<evidence type="ECO:0000256" key="2">
    <source>
        <dbReference type="SAM" id="SignalP"/>
    </source>
</evidence>
<dbReference type="OrthoDB" id="8883818at2759"/>
<feature type="compositionally biased region" description="Low complexity" evidence="1">
    <location>
        <begin position="1073"/>
        <end position="1085"/>
    </location>
</feature>
<dbReference type="GO" id="GO:0030686">
    <property type="term" value="C:90S preribosome"/>
    <property type="evidence" value="ECO:0007669"/>
    <property type="project" value="InterPro"/>
</dbReference>
<keyword evidence="2" id="KW-0732">Signal</keyword>
<name>E3KMD5_PUCGT</name>
<feature type="region of interest" description="Disordered" evidence="1">
    <location>
        <begin position="968"/>
        <end position="1005"/>
    </location>
</feature>
<dbReference type="Proteomes" id="UP000008783">
    <property type="component" value="Unassembled WGS sequence"/>
</dbReference>
<dbReference type="HOGENOM" id="CLU_002392_2_0_1"/>
<dbReference type="KEGG" id="pgr:PGTG_11816"/>
<feature type="compositionally biased region" description="Low complexity" evidence="1">
    <location>
        <begin position="96"/>
        <end position="107"/>
    </location>
</feature>
<feature type="region of interest" description="Disordered" evidence="1">
    <location>
        <begin position="819"/>
        <end position="852"/>
    </location>
</feature>
<dbReference type="GO" id="GO:0000462">
    <property type="term" value="P:maturation of SSU-rRNA from tricistronic rRNA transcript (SSU-rRNA, 5.8S rRNA, LSU-rRNA)"/>
    <property type="evidence" value="ECO:0000318"/>
    <property type="project" value="GO_Central"/>
</dbReference>
<feature type="compositionally biased region" description="Low complexity" evidence="1">
    <location>
        <begin position="827"/>
        <end position="847"/>
    </location>
</feature>
<evidence type="ECO:0000313" key="3">
    <source>
        <dbReference type="EMBL" id="EFP85460.2"/>
    </source>
</evidence>
<dbReference type="InterPro" id="IPR046351">
    <property type="entry name" value="UTP4"/>
</dbReference>
<dbReference type="AlphaFoldDB" id="E3KMD5"/>
<dbReference type="Gene3D" id="2.130.10.10">
    <property type="entry name" value="YVTN repeat-like/Quinoprotein amine dehydrogenase"/>
    <property type="match status" value="3"/>
</dbReference>
<dbReference type="PANTHER" id="PTHR44163:SF1">
    <property type="entry name" value="U3 SMALL NUCLEOLAR RNA-ASSOCIATED PROTEIN 4 HOMOLOG"/>
    <property type="match status" value="1"/>
</dbReference>
<dbReference type="STRING" id="418459.E3KMD5"/>